<keyword evidence="7" id="KW-0032">Aminotransferase</keyword>
<evidence type="ECO:0000256" key="2">
    <source>
        <dbReference type="ARBA" id="ARBA00007441"/>
    </source>
</evidence>
<dbReference type="InterPro" id="IPR015421">
    <property type="entry name" value="PyrdxlP-dep_Trfase_major"/>
</dbReference>
<keyword evidence="7" id="KW-0808">Transferase</keyword>
<dbReference type="Proteomes" id="UP001140949">
    <property type="component" value="Unassembled WGS sequence"/>
</dbReference>
<dbReference type="PROSITE" id="PS00105">
    <property type="entry name" value="AA_TRANSFER_CLASS_1"/>
    <property type="match status" value="1"/>
</dbReference>
<dbReference type="PANTHER" id="PTHR43795:SF85">
    <property type="entry name" value="AMINOTRANSFERASE ACS10-RELATED"/>
    <property type="match status" value="1"/>
</dbReference>
<reference evidence="7" key="2">
    <citation type="submission" date="2023-04" db="EMBL/GenBank/DDBJ databases">
        <authorList>
            <person name="Bruccoleri R.E."/>
            <person name="Oakeley E.J."/>
            <person name="Faust A.-M."/>
            <person name="Dessus-Babus S."/>
            <person name="Altorfer M."/>
            <person name="Burckhardt D."/>
            <person name="Oertli M."/>
            <person name="Naumann U."/>
            <person name="Petersen F."/>
            <person name="Wong J."/>
        </authorList>
    </citation>
    <scope>NUCLEOTIDE SEQUENCE</scope>
    <source>
        <strain evidence="7">GSM-AAB239-AS_SAM_17_03QT</strain>
        <tissue evidence="7">Leaf</tissue>
    </source>
</reference>
<dbReference type="GO" id="GO:0030170">
    <property type="term" value="F:pyridoxal phosphate binding"/>
    <property type="evidence" value="ECO:0007669"/>
    <property type="project" value="InterPro"/>
</dbReference>
<dbReference type="SUPFAM" id="SSF53383">
    <property type="entry name" value="PLP-dependent transferases"/>
    <property type="match status" value="1"/>
</dbReference>
<evidence type="ECO:0000313" key="8">
    <source>
        <dbReference type="Proteomes" id="UP001140949"/>
    </source>
</evidence>
<feature type="compositionally biased region" description="Pro residues" evidence="4">
    <location>
        <begin position="41"/>
        <end position="51"/>
    </location>
</feature>
<dbReference type="CDD" id="cd00609">
    <property type="entry name" value="AAT_like"/>
    <property type="match status" value="1"/>
</dbReference>
<evidence type="ECO:0000256" key="4">
    <source>
        <dbReference type="SAM" id="MobiDB-lite"/>
    </source>
</evidence>
<dbReference type="InterPro" id="IPR015424">
    <property type="entry name" value="PyrdxlP-dep_Trfase"/>
</dbReference>
<proteinExistence type="inferred from homology"/>
<dbReference type="EMBL" id="JANAVB010001995">
    <property type="protein sequence ID" value="KAJ6852101.1"/>
    <property type="molecule type" value="Genomic_DNA"/>
</dbReference>
<dbReference type="AlphaFoldDB" id="A0AAX6IGF8"/>
<dbReference type="InterPro" id="IPR004838">
    <property type="entry name" value="NHTrfase_class1_PyrdxlP-BS"/>
</dbReference>
<comment type="cofactor">
    <cofactor evidence="1">
        <name>pyridoxal 5'-phosphate</name>
        <dbReference type="ChEBI" id="CHEBI:597326"/>
    </cofactor>
</comment>
<dbReference type="Pfam" id="PF00155">
    <property type="entry name" value="Aminotran_1_2"/>
    <property type="match status" value="1"/>
</dbReference>
<feature type="region of interest" description="Disordered" evidence="4">
    <location>
        <begin position="40"/>
        <end position="76"/>
    </location>
</feature>
<dbReference type="Gene3D" id="3.40.640.10">
    <property type="entry name" value="Type I PLP-dependent aspartate aminotransferase-like (Major domain)"/>
    <property type="match status" value="1"/>
</dbReference>
<reference evidence="7" key="1">
    <citation type="journal article" date="2023" name="GigaByte">
        <title>Genome assembly of the bearded iris, Iris pallida Lam.</title>
        <authorList>
            <person name="Bruccoleri R.E."/>
            <person name="Oakeley E.J."/>
            <person name="Faust A.M.E."/>
            <person name="Altorfer M."/>
            <person name="Dessus-Babus S."/>
            <person name="Burckhardt D."/>
            <person name="Oertli M."/>
            <person name="Naumann U."/>
            <person name="Petersen F."/>
            <person name="Wong J."/>
        </authorList>
    </citation>
    <scope>NUCLEOTIDE SEQUENCE</scope>
    <source>
        <strain evidence="7">GSM-AAB239-AS_SAM_17_03QT</strain>
    </source>
</reference>
<comment type="similarity">
    <text evidence="2">Belongs to the class-I pyridoxal-phosphate-dependent aminotransferase family.</text>
</comment>
<dbReference type="Gene3D" id="3.90.1150.10">
    <property type="entry name" value="Aspartate Aminotransferase, domain 1"/>
    <property type="match status" value="1"/>
</dbReference>
<keyword evidence="8" id="KW-1185">Reference proteome</keyword>
<evidence type="ECO:0000259" key="6">
    <source>
        <dbReference type="Pfam" id="PF00155"/>
    </source>
</evidence>
<dbReference type="GO" id="GO:0008483">
    <property type="term" value="F:transaminase activity"/>
    <property type="evidence" value="ECO:0007669"/>
    <property type="project" value="UniProtKB-KW"/>
</dbReference>
<evidence type="ECO:0000256" key="5">
    <source>
        <dbReference type="SAM" id="Phobius"/>
    </source>
</evidence>
<dbReference type="InterPro" id="IPR004839">
    <property type="entry name" value="Aminotransferase_I/II_large"/>
</dbReference>
<organism evidence="7 8">
    <name type="scientific">Iris pallida</name>
    <name type="common">Sweet iris</name>
    <dbReference type="NCBI Taxonomy" id="29817"/>
    <lineage>
        <taxon>Eukaryota</taxon>
        <taxon>Viridiplantae</taxon>
        <taxon>Streptophyta</taxon>
        <taxon>Embryophyta</taxon>
        <taxon>Tracheophyta</taxon>
        <taxon>Spermatophyta</taxon>
        <taxon>Magnoliopsida</taxon>
        <taxon>Liliopsida</taxon>
        <taxon>Asparagales</taxon>
        <taxon>Iridaceae</taxon>
        <taxon>Iridoideae</taxon>
        <taxon>Irideae</taxon>
        <taxon>Iris</taxon>
    </lineage>
</organism>
<protein>
    <submittedName>
        <fullName evidence="7">Aminotransferase ACS12</fullName>
    </submittedName>
</protein>
<evidence type="ECO:0000256" key="3">
    <source>
        <dbReference type="ARBA" id="ARBA00022898"/>
    </source>
</evidence>
<dbReference type="PRINTS" id="PR00753">
    <property type="entry name" value="ACCSYNTHASE"/>
</dbReference>
<keyword evidence="5" id="KW-1133">Transmembrane helix</keyword>
<dbReference type="PANTHER" id="PTHR43795">
    <property type="entry name" value="BIFUNCTIONAL ASPARTATE AMINOTRANSFERASE AND GLUTAMATE/ASPARTATE-PREPHENATE AMINOTRANSFERASE-RELATED"/>
    <property type="match status" value="1"/>
</dbReference>
<keyword evidence="5" id="KW-0812">Transmembrane</keyword>
<feature type="transmembrane region" description="Helical" evidence="5">
    <location>
        <begin position="16"/>
        <end position="35"/>
    </location>
</feature>
<accession>A0AAX6IGF8</accession>
<keyword evidence="3" id="KW-0663">Pyridoxal phosphate</keyword>
<feature type="domain" description="Aminotransferase class I/classII large" evidence="6">
    <location>
        <begin position="114"/>
        <end position="493"/>
    </location>
</feature>
<keyword evidence="5" id="KW-0472">Membrane</keyword>
<sequence>MRIIVPLQGVVQGRGGLVLGSLIPCALFYLFQLYFKRNRNSPPPPPPPPSLPAITRPQSRAPLLSPGASSAPISSRATSIARSSANDSYYYRGIARCLQDPYHPLSNPDGIIQLGIAENHLSLDLIQEWLVAADLKESLLGDETRDGGLSIGGLTTYQMFDGLLELKIVVAGFMSQIMGGTVSFSPSQIILTAGATPAIETLSFCLADPGNAFLVPSPYYPGFDRDIKLRTGIELIPVPCRSTDKFSLSIASLERAYKQAKKRGVKVRAVLISNPSNPVGNLLSKETLYNLLDFVTEKNIHLISDEIYAGSTFGTAEFVSISELLETHDKSRVHIIYGLSKDLSLPGFRVGVLYSYNENVLAAASKLARFSSISVPTQRLLVSMLADANFIRKYTELNRERLRKMYSLFVDGLKQLGIDCVSSDGGFFCWVDMSRFLRSYSDKGELELWDDLLNVAKVNITPGASCHCIEPGWFRCCFATLAENDIPIVMDRIRRVTESRRAHC</sequence>
<evidence type="ECO:0000313" key="7">
    <source>
        <dbReference type="EMBL" id="KAJ6852101.1"/>
    </source>
</evidence>
<dbReference type="GO" id="GO:0006520">
    <property type="term" value="P:amino acid metabolic process"/>
    <property type="evidence" value="ECO:0007669"/>
    <property type="project" value="TreeGrafter"/>
</dbReference>
<comment type="caution">
    <text evidence="7">The sequence shown here is derived from an EMBL/GenBank/DDBJ whole genome shotgun (WGS) entry which is preliminary data.</text>
</comment>
<name>A0AAX6IGF8_IRIPA</name>
<evidence type="ECO:0000256" key="1">
    <source>
        <dbReference type="ARBA" id="ARBA00001933"/>
    </source>
</evidence>
<gene>
    <name evidence="7" type="ORF">M6B38_256545</name>
</gene>
<dbReference type="InterPro" id="IPR050478">
    <property type="entry name" value="Ethylene_sulfur-biosynth"/>
</dbReference>
<dbReference type="InterPro" id="IPR015422">
    <property type="entry name" value="PyrdxlP-dep_Trfase_small"/>
</dbReference>